<dbReference type="KEGG" id="apre:CNX65_04805"/>
<reference evidence="2" key="1">
    <citation type="submission" date="2017-09" db="EMBL/GenBank/DDBJ databases">
        <title>Complete Genome Sequence of ansamitocin-producing Bacterium Actinosynnema pretiosum X47.</title>
        <authorList>
            <person name="Cao G."/>
            <person name="Zong G."/>
            <person name="Zhong C."/>
            <person name="Fu J."/>
        </authorList>
    </citation>
    <scope>NUCLEOTIDE SEQUENCE [LARGE SCALE GENOMIC DNA]</scope>
    <source>
        <strain evidence="2">X47</strain>
    </source>
</reference>
<dbReference type="EMBL" id="CP023445">
    <property type="protein sequence ID" value="ATE52687.1"/>
    <property type="molecule type" value="Genomic_DNA"/>
</dbReference>
<sequence>MTCTERKTAQPSPQLRARSLPAGTTDHRVAAWCERLGDEPRVFPLESLYQGEHWVLTRALVVAARKAGFSPELWVASAGLGLQRASQSAPSYAATFSPRHEDTVADEPEERARWWNGVQRRRGGATLAELGERGAVLLVLSEAYGTALHGELRELGELFVDALMIGGSSDVRGVRRVRSDGGLRKALGGTMTGLNTRMAISWLEHCTSGKLTSTDAVMSWERWSRSASQPERYDREPLTDAQVKDFIRETAATHPGYSRTRLHRMLRDSGKACEQKRFAVLHAETVEER</sequence>
<name>A0A290Z110_9PSEU</name>
<gene>
    <name evidence="2" type="ORF">CNX65_04805</name>
</gene>
<dbReference type="AlphaFoldDB" id="A0A290Z110"/>
<accession>A0A290Z110</accession>
<organism evidence="2 3">
    <name type="scientific">Actinosynnema pretiosum</name>
    <dbReference type="NCBI Taxonomy" id="42197"/>
    <lineage>
        <taxon>Bacteria</taxon>
        <taxon>Bacillati</taxon>
        <taxon>Actinomycetota</taxon>
        <taxon>Actinomycetes</taxon>
        <taxon>Pseudonocardiales</taxon>
        <taxon>Pseudonocardiaceae</taxon>
        <taxon>Actinosynnema</taxon>
    </lineage>
</organism>
<evidence type="ECO:0000256" key="1">
    <source>
        <dbReference type="SAM" id="MobiDB-lite"/>
    </source>
</evidence>
<feature type="region of interest" description="Disordered" evidence="1">
    <location>
        <begin position="1"/>
        <end position="22"/>
    </location>
</feature>
<dbReference type="Proteomes" id="UP000218505">
    <property type="component" value="Chromosome"/>
</dbReference>
<proteinExistence type="predicted"/>
<keyword evidence="3" id="KW-1185">Reference proteome</keyword>
<evidence type="ECO:0000313" key="3">
    <source>
        <dbReference type="Proteomes" id="UP000218505"/>
    </source>
</evidence>
<evidence type="ECO:0000313" key="2">
    <source>
        <dbReference type="EMBL" id="ATE52687.1"/>
    </source>
</evidence>
<protein>
    <submittedName>
        <fullName evidence="2">Uncharacterized protein</fullName>
    </submittedName>
</protein>